<dbReference type="AlphaFoldDB" id="A0AAE3H4C8"/>
<proteinExistence type="predicted"/>
<keyword evidence="3" id="KW-1185">Reference proteome</keyword>
<feature type="signal peptide" evidence="1">
    <location>
        <begin position="1"/>
        <end position="21"/>
    </location>
</feature>
<keyword evidence="1" id="KW-0732">Signal</keyword>
<comment type="caution">
    <text evidence="2">The sequence shown here is derived from an EMBL/GenBank/DDBJ whole genome shotgun (WGS) entry which is preliminary data.</text>
</comment>
<reference evidence="2 3" key="1">
    <citation type="submission" date="2018-11" db="EMBL/GenBank/DDBJ databases">
        <title>Novel bacteria species description.</title>
        <authorList>
            <person name="Han J.-H."/>
        </authorList>
    </citation>
    <scope>NUCLEOTIDE SEQUENCE [LARGE SCALE GENOMIC DNA]</scope>
    <source>
        <strain evidence="2 3">KCTC23259</strain>
    </source>
</reference>
<evidence type="ECO:0008006" key="4">
    <source>
        <dbReference type="Google" id="ProtNLM"/>
    </source>
</evidence>
<name>A0AAE3H4C8_9BACT</name>
<gene>
    <name evidence="2" type="ORF">EGI31_17475</name>
</gene>
<evidence type="ECO:0000313" key="2">
    <source>
        <dbReference type="EMBL" id="MCP9764732.1"/>
    </source>
</evidence>
<dbReference type="RefSeq" id="WP_255038424.1">
    <property type="nucleotide sequence ID" value="NZ_RJUF01000176.1"/>
</dbReference>
<evidence type="ECO:0000256" key="1">
    <source>
        <dbReference type="SAM" id="SignalP"/>
    </source>
</evidence>
<sequence>MKKQFKAVILALVFGTVSGNAQVSYANNISGDRLAVNSATEFSTFVKAKARKVSRKNDEDLKKYLEVVNLYHNSSVAFYNLSDAQKAEFMEASATLSDKLSGMSRKEAKAWSQKVQLNKSVFEFIWSSKNTISTESEVSEVPAVVDAVTSL</sequence>
<evidence type="ECO:0000313" key="3">
    <source>
        <dbReference type="Proteomes" id="UP001204144"/>
    </source>
</evidence>
<dbReference type="Proteomes" id="UP001204144">
    <property type="component" value="Unassembled WGS sequence"/>
</dbReference>
<dbReference type="EMBL" id="RJUF01000176">
    <property type="protein sequence ID" value="MCP9764732.1"/>
    <property type="molecule type" value="Genomic_DNA"/>
</dbReference>
<organism evidence="2 3">
    <name type="scientific">Lacihabitans soyangensis</name>
    <dbReference type="NCBI Taxonomy" id="869394"/>
    <lineage>
        <taxon>Bacteria</taxon>
        <taxon>Pseudomonadati</taxon>
        <taxon>Bacteroidota</taxon>
        <taxon>Cytophagia</taxon>
        <taxon>Cytophagales</taxon>
        <taxon>Leadbetterellaceae</taxon>
        <taxon>Lacihabitans</taxon>
    </lineage>
</organism>
<protein>
    <recommendedName>
        <fullName evidence="4">Peptidylprolyl isomerase</fullName>
    </recommendedName>
</protein>
<accession>A0AAE3H4C8</accession>
<feature type="chain" id="PRO_5042134508" description="Peptidylprolyl isomerase" evidence="1">
    <location>
        <begin position="22"/>
        <end position="151"/>
    </location>
</feature>